<feature type="domain" description="EamA" evidence="8">
    <location>
        <begin position="150"/>
        <end position="282"/>
    </location>
</feature>
<dbReference type="PANTHER" id="PTHR42920:SF5">
    <property type="entry name" value="EAMA DOMAIN-CONTAINING PROTEIN"/>
    <property type="match status" value="1"/>
</dbReference>
<keyword evidence="10" id="KW-1185">Reference proteome</keyword>
<protein>
    <submittedName>
        <fullName evidence="9">Transporter protein, permease</fullName>
    </submittedName>
</protein>
<dbReference type="SUPFAM" id="SSF103481">
    <property type="entry name" value="Multidrug resistance efflux transporter EmrE"/>
    <property type="match status" value="1"/>
</dbReference>
<name>A0A2X4UEV5_9NOCA</name>
<comment type="similarity">
    <text evidence="2">Belongs to the EamA transporter family.</text>
</comment>
<evidence type="ECO:0000256" key="1">
    <source>
        <dbReference type="ARBA" id="ARBA00004651"/>
    </source>
</evidence>
<dbReference type="PANTHER" id="PTHR42920">
    <property type="entry name" value="OS03G0707200 PROTEIN-RELATED"/>
    <property type="match status" value="1"/>
</dbReference>
<evidence type="ECO:0000313" key="10">
    <source>
        <dbReference type="Proteomes" id="UP000249091"/>
    </source>
</evidence>
<dbReference type="GO" id="GO:0005886">
    <property type="term" value="C:plasma membrane"/>
    <property type="evidence" value="ECO:0007669"/>
    <property type="project" value="UniProtKB-SubCell"/>
</dbReference>
<dbReference type="KEGG" id="rcr:NCTC10994_03652"/>
<feature type="transmembrane region" description="Helical" evidence="7">
    <location>
        <begin position="70"/>
        <end position="90"/>
    </location>
</feature>
<dbReference type="AlphaFoldDB" id="A0A2X4UEV5"/>
<sequence>MADKDHGGTAVPVVAVLGAVLSMQFGAAFATTLFDQAGAAGTVTVRLLFAALVLCAIARPPVHRWTRIEWQGVLALGASLAVMNTFFYAALTRLPLATTVTIEFLGPLTVAAVLSRRIRDGVWVLLALAGILCLGAGHGDGLAAGLDPVGVALALVAAAAWAGYIVAGSYVATSLPGSALSGTAGLAGATAIAAAAVLPLGIFSAGTQMLSPTFLAAGFAVALLSSVIPYSLEIRALRDLSKNVFAILIALEPAAAALAGVVVLGQFLDPLSATGIALVVAAGIGALRNSRPQTAVAPVPEVSGRE</sequence>
<dbReference type="RefSeq" id="WP_072704492.1">
    <property type="nucleotide sequence ID" value="NZ_JAFBBL010000001.1"/>
</dbReference>
<feature type="transmembrane region" description="Helical" evidence="7">
    <location>
        <begin position="151"/>
        <end position="172"/>
    </location>
</feature>
<keyword evidence="3" id="KW-1003">Cell membrane</keyword>
<feature type="transmembrane region" description="Helical" evidence="7">
    <location>
        <begin position="184"/>
        <end position="203"/>
    </location>
</feature>
<feature type="transmembrane region" description="Helical" evidence="7">
    <location>
        <begin position="121"/>
        <end position="139"/>
    </location>
</feature>
<feature type="transmembrane region" description="Helical" evidence="7">
    <location>
        <begin position="270"/>
        <end position="287"/>
    </location>
</feature>
<evidence type="ECO:0000259" key="8">
    <source>
        <dbReference type="Pfam" id="PF00892"/>
    </source>
</evidence>
<proteinExistence type="inferred from homology"/>
<evidence type="ECO:0000256" key="5">
    <source>
        <dbReference type="ARBA" id="ARBA00022989"/>
    </source>
</evidence>
<evidence type="ECO:0000256" key="3">
    <source>
        <dbReference type="ARBA" id="ARBA00022475"/>
    </source>
</evidence>
<keyword evidence="4 7" id="KW-0812">Transmembrane</keyword>
<evidence type="ECO:0000256" key="4">
    <source>
        <dbReference type="ARBA" id="ARBA00022692"/>
    </source>
</evidence>
<evidence type="ECO:0000256" key="2">
    <source>
        <dbReference type="ARBA" id="ARBA00007362"/>
    </source>
</evidence>
<feature type="transmembrane region" description="Helical" evidence="7">
    <location>
        <begin position="96"/>
        <end position="114"/>
    </location>
</feature>
<dbReference type="STRING" id="1219011.GCA_001895045_03954"/>
<evidence type="ECO:0000313" key="9">
    <source>
        <dbReference type="EMBL" id="SQI37523.1"/>
    </source>
</evidence>
<keyword evidence="5 7" id="KW-1133">Transmembrane helix</keyword>
<gene>
    <name evidence="9" type="primary">rhtA</name>
    <name evidence="9" type="ORF">NCTC10994_03652</name>
</gene>
<organism evidence="9 10">
    <name type="scientific">Rhodococcus coprophilus</name>
    <dbReference type="NCBI Taxonomy" id="38310"/>
    <lineage>
        <taxon>Bacteria</taxon>
        <taxon>Bacillati</taxon>
        <taxon>Actinomycetota</taxon>
        <taxon>Actinomycetes</taxon>
        <taxon>Mycobacteriales</taxon>
        <taxon>Nocardiaceae</taxon>
        <taxon>Rhodococcus</taxon>
    </lineage>
</organism>
<dbReference type="InterPro" id="IPR037185">
    <property type="entry name" value="EmrE-like"/>
</dbReference>
<feature type="transmembrane region" description="Helical" evidence="7">
    <location>
        <begin position="37"/>
        <end position="58"/>
    </location>
</feature>
<dbReference type="Pfam" id="PF00892">
    <property type="entry name" value="EamA"/>
    <property type="match status" value="1"/>
</dbReference>
<evidence type="ECO:0000256" key="7">
    <source>
        <dbReference type="SAM" id="Phobius"/>
    </source>
</evidence>
<dbReference type="InterPro" id="IPR051258">
    <property type="entry name" value="Diverse_Substrate_Transporter"/>
</dbReference>
<feature type="transmembrane region" description="Helical" evidence="7">
    <location>
        <begin position="244"/>
        <end position="264"/>
    </location>
</feature>
<feature type="transmembrane region" description="Helical" evidence="7">
    <location>
        <begin position="209"/>
        <end position="232"/>
    </location>
</feature>
<accession>A0A2X4UEV5</accession>
<reference evidence="9 10" key="1">
    <citation type="submission" date="2018-06" db="EMBL/GenBank/DDBJ databases">
        <authorList>
            <consortium name="Pathogen Informatics"/>
            <person name="Doyle S."/>
        </authorList>
    </citation>
    <scope>NUCLEOTIDE SEQUENCE [LARGE SCALE GENOMIC DNA]</scope>
    <source>
        <strain evidence="9 10">NCTC10994</strain>
    </source>
</reference>
<dbReference type="EMBL" id="LS483468">
    <property type="protein sequence ID" value="SQI37523.1"/>
    <property type="molecule type" value="Genomic_DNA"/>
</dbReference>
<feature type="transmembrane region" description="Helical" evidence="7">
    <location>
        <begin position="12"/>
        <end position="31"/>
    </location>
</feature>
<dbReference type="InterPro" id="IPR000620">
    <property type="entry name" value="EamA_dom"/>
</dbReference>
<dbReference type="Proteomes" id="UP000249091">
    <property type="component" value="Chromosome 1"/>
</dbReference>
<comment type="subcellular location">
    <subcellularLocation>
        <location evidence="1">Cell membrane</location>
        <topology evidence="1">Multi-pass membrane protein</topology>
    </subcellularLocation>
</comment>
<keyword evidence="6 7" id="KW-0472">Membrane</keyword>
<evidence type="ECO:0000256" key="6">
    <source>
        <dbReference type="ARBA" id="ARBA00023136"/>
    </source>
</evidence>